<evidence type="ECO:0000313" key="2">
    <source>
        <dbReference type="EMBL" id="KAK7929392.1"/>
    </source>
</evidence>
<keyword evidence="3" id="KW-1185">Reference proteome</keyword>
<dbReference type="Gene3D" id="2.60.40.10">
    <property type="entry name" value="Immunoglobulins"/>
    <property type="match status" value="1"/>
</dbReference>
<protein>
    <submittedName>
        <fullName evidence="2">Uncharacterized protein</fullName>
    </submittedName>
</protein>
<dbReference type="EMBL" id="JBBPFD010000004">
    <property type="protein sequence ID" value="KAK7929392.1"/>
    <property type="molecule type" value="Genomic_DNA"/>
</dbReference>
<gene>
    <name evidence="2" type="ORF">WMY93_005787</name>
</gene>
<proteinExistence type="predicted"/>
<dbReference type="InterPro" id="IPR013783">
    <property type="entry name" value="Ig-like_fold"/>
</dbReference>
<feature type="chain" id="PRO_5043654065" evidence="1">
    <location>
        <begin position="27"/>
        <end position="107"/>
    </location>
</feature>
<organism evidence="2 3">
    <name type="scientific">Mugilogobius chulae</name>
    <name type="common">yellowstripe goby</name>
    <dbReference type="NCBI Taxonomy" id="88201"/>
    <lineage>
        <taxon>Eukaryota</taxon>
        <taxon>Metazoa</taxon>
        <taxon>Chordata</taxon>
        <taxon>Craniata</taxon>
        <taxon>Vertebrata</taxon>
        <taxon>Euteleostomi</taxon>
        <taxon>Actinopterygii</taxon>
        <taxon>Neopterygii</taxon>
        <taxon>Teleostei</taxon>
        <taxon>Neoteleostei</taxon>
        <taxon>Acanthomorphata</taxon>
        <taxon>Gobiaria</taxon>
        <taxon>Gobiiformes</taxon>
        <taxon>Gobioidei</taxon>
        <taxon>Gobiidae</taxon>
        <taxon>Gobionellinae</taxon>
        <taxon>Mugilogobius</taxon>
    </lineage>
</organism>
<dbReference type="Proteomes" id="UP001460270">
    <property type="component" value="Unassembled WGS sequence"/>
</dbReference>
<name>A0AAW0PI10_9GOBI</name>
<accession>A0AAW0PI10</accession>
<evidence type="ECO:0000313" key="3">
    <source>
        <dbReference type="Proteomes" id="UP001460270"/>
    </source>
</evidence>
<reference evidence="3" key="1">
    <citation type="submission" date="2024-04" db="EMBL/GenBank/DDBJ databases">
        <title>Salinicola lusitanus LLJ914,a marine bacterium isolated from the Okinawa Trough.</title>
        <authorList>
            <person name="Li J."/>
        </authorList>
    </citation>
    <scope>NUCLEOTIDE SEQUENCE [LARGE SCALE GENOMIC DNA]</scope>
</reference>
<feature type="signal peptide" evidence="1">
    <location>
        <begin position="1"/>
        <end position="26"/>
    </location>
</feature>
<comment type="caution">
    <text evidence="2">The sequence shown here is derived from an EMBL/GenBank/DDBJ whole genome shotgun (WGS) entry which is preliminary data.</text>
</comment>
<sequence>MDWMGRLQTLLLQLLCSASLCLYTSASPVPSHLSPHSDPALELQSECSLRVDPPELVVRFGDPVSVNCSSTKEALLGWSGLPQTVPEVSAYGSFLQWTEESLNSLES</sequence>
<dbReference type="AlphaFoldDB" id="A0AAW0PI10"/>
<evidence type="ECO:0000256" key="1">
    <source>
        <dbReference type="SAM" id="SignalP"/>
    </source>
</evidence>
<keyword evidence="1" id="KW-0732">Signal</keyword>